<protein>
    <submittedName>
        <fullName evidence="1">Uncharacterized protein</fullName>
    </submittedName>
</protein>
<name>A0AAD7D9D1_MYCRO</name>
<gene>
    <name evidence="1" type="ORF">B0H17DRAFT_1137027</name>
</gene>
<evidence type="ECO:0000313" key="1">
    <source>
        <dbReference type="EMBL" id="KAJ7686163.1"/>
    </source>
</evidence>
<sequence length="218" mass="24012">MWTARSDGVIVGVQARADKNEEETGKDMCSVRNCGRSFKMRIGSLKQLAEGSVSTREAVDLRRETHQSALNNSKPLNAEPRIDFGRRRRLGLGEALHGRGLGGHGARRIDGRRAALGAGEHEQEGRGLLELSEERRGFLDLSEEESGLVELIDERRGLPERFVRVAKNEEGGLRDIGRVLVRVLEWRRGKEGFSCLAVEERGKICLSVQEAGDAGKGG</sequence>
<accession>A0AAD7D9D1</accession>
<dbReference type="Proteomes" id="UP001221757">
    <property type="component" value="Unassembled WGS sequence"/>
</dbReference>
<keyword evidence="2" id="KW-1185">Reference proteome</keyword>
<comment type="caution">
    <text evidence="1">The sequence shown here is derived from an EMBL/GenBank/DDBJ whole genome shotgun (WGS) entry which is preliminary data.</text>
</comment>
<reference evidence="1" key="1">
    <citation type="submission" date="2023-03" db="EMBL/GenBank/DDBJ databases">
        <title>Massive genome expansion in bonnet fungi (Mycena s.s.) driven by repeated elements and novel gene families across ecological guilds.</title>
        <authorList>
            <consortium name="Lawrence Berkeley National Laboratory"/>
            <person name="Harder C.B."/>
            <person name="Miyauchi S."/>
            <person name="Viragh M."/>
            <person name="Kuo A."/>
            <person name="Thoen E."/>
            <person name="Andreopoulos B."/>
            <person name="Lu D."/>
            <person name="Skrede I."/>
            <person name="Drula E."/>
            <person name="Henrissat B."/>
            <person name="Morin E."/>
            <person name="Kohler A."/>
            <person name="Barry K."/>
            <person name="LaButti K."/>
            <person name="Morin E."/>
            <person name="Salamov A."/>
            <person name="Lipzen A."/>
            <person name="Mereny Z."/>
            <person name="Hegedus B."/>
            <person name="Baldrian P."/>
            <person name="Stursova M."/>
            <person name="Weitz H."/>
            <person name="Taylor A."/>
            <person name="Grigoriev I.V."/>
            <person name="Nagy L.G."/>
            <person name="Martin F."/>
            <person name="Kauserud H."/>
        </authorList>
    </citation>
    <scope>NUCLEOTIDE SEQUENCE</scope>
    <source>
        <strain evidence="1">CBHHK067</strain>
    </source>
</reference>
<dbReference type="EMBL" id="JARKIE010000098">
    <property type="protein sequence ID" value="KAJ7686163.1"/>
    <property type="molecule type" value="Genomic_DNA"/>
</dbReference>
<evidence type="ECO:0000313" key="2">
    <source>
        <dbReference type="Proteomes" id="UP001221757"/>
    </source>
</evidence>
<dbReference type="AlphaFoldDB" id="A0AAD7D9D1"/>
<proteinExistence type="predicted"/>
<organism evidence="1 2">
    <name type="scientific">Mycena rosella</name>
    <name type="common">Pink bonnet</name>
    <name type="synonym">Agaricus rosellus</name>
    <dbReference type="NCBI Taxonomy" id="1033263"/>
    <lineage>
        <taxon>Eukaryota</taxon>
        <taxon>Fungi</taxon>
        <taxon>Dikarya</taxon>
        <taxon>Basidiomycota</taxon>
        <taxon>Agaricomycotina</taxon>
        <taxon>Agaricomycetes</taxon>
        <taxon>Agaricomycetidae</taxon>
        <taxon>Agaricales</taxon>
        <taxon>Marasmiineae</taxon>
        <taxon>Mycenaceae</taxon>
        <taxon>Mycena</taxon>
    </lineage>
</organism>